<feature type="region of interest" description="Disordered" evidence="4">
    <location>
        <begin position="1271"/>
        <end position="1299"/>
    </location>
</feature>
<dbReference type="PANTHER" id="PTHR32083">
    <property type="entry name" value="CILIA AND FLAGELLA-ASSOCIATED PROTEIN 58-RELATED"/>
    <property type="match status" value="1"/>
</dbReference>
<dbReference type="EMBL" id="DS268411">
    <property type="protein sequence ID" value="EFP03157.1"/>
    <property type="molecule type" value="Genomic_DNA"/>
</dbReference>
<evidence type="ECO:0000313" key="7">
    <source>
        <dbReference type="Proteomes" id="UP000008281"/>
    </source>
</evidence>
<dbReference type="GO" id="GO:1990805">
    <property type="term" value="C:central cylinder"/>
    <property type="evidence" value="ECO:0007669"/>
    <property type="project" value="EnsemblMetazoa"/>
</dbReference>
<feature type="compositionally biased region" description="Pro residues" evidence="4">
    <location>
        <begin position="571"/>
        <end position="580"/>
    </location>
</feature>
<feature type="region of interest" description="Disordered" evidence="4">
    <location>
        <begin position="125"/>
        <end position="145"/>
    </location>
</feature>
<evidence type="ECO:0000256" key="2">
    <source>
        <dbReference type="PROSITE-ProRule" id="PRU00346"/>
    </source>
</evidence>
<evidence type="ECO:0000256" key="1">
    <source>
        <dbReference type="ARBA" id="ARBA00023054"/>
    </source>
</evidence>
<dbReference type="OMA" id="EAMSEVP"/>
<feature type="coiled-coil region" evidence="3">
    <location>
        <begin position="1163"/>
        <end position="1257"/>
    </location>
</feature>
<feature type="region of interest" description="Disordered" evidence="4">
    <location>
        <begin position="1584"/>
        <end position="1650"/>
    </location>
</feature>
<feature type="compositionally biased region" description="Low complexity" evidence="4">
    <location>
        <begin position="1613"/>
        <end position="1639"/>
    </location>
</feature>
<dbReference type="STRING" id="31234.E3LM06"/>
<dbReference type="eggNOG" id="ENOG502R7DP">
    <property type="taxonomic scope" value="Eukaryota"/>
</dbReference>
<dbReference type="GO" id="GO:1905515">
    <property type="term" value="P:non-motile cilium assembly"/>
    <property type="evidence" value="ECO:0007669"/>
    <property type="project" value="EnsemblMetazoa"/>
</dbReference>
<evidence type="ECO:0000259" key="5">
    <source>
        <dbReference type="PROSITE" id="PS50974"/>
    </source>
</evidence>
<dbReference type="PANTHER" id="PTHR32083:SF48">
    <property type="entry name" value="TRANS-GOLGI NETWORK-LOCALIZED SYP41-INTERACTING PROTEIN 1"/>
    <property type="match status" value="1"/>
</dbReference>
<feature type="coiled-coil region" evidence="3">
    <location>
        <begin position="636"/>
        <end position="674"/>
    </location>
</feature>
<evidence type="ECO:0000256" key="3">
    <source>
        <dbReference type="SAM" id="Coils"/>
    </source>
</evidence>
<keyword evidence="7" id="KW-1185">Reference proteome</keyword>
<name>E3LM06_CAERE</name>
<feature type="coiled-coil region" evidence="3">
    <location>
        <begin position="333"/>
        <end position="448"/>
    </location>
</feature>
<feature type="domain" description="AdoMet activation" evidence="5">
    <location>
        <begin position="1"/>
        <end position="39"/>
    </location>
</feature>
<organism evidence="7">
    <name type="scientific">Caenorhabditis remanei</name>
    <name type="common">Caenorhabditis vulgaris</name>
    <dbReference type="NCBI Taxonomy" id="31234"/>
    <lineage>
        <taxon>Eukaryota</taxon>
        <taxon>Metazoa</taxon>
        <taxon>Ecdysozoa</taxon>
        <taxon>Nematoda</taxon>
        <taxon>Chromadorea</taxon>
        <taxon>Rhabditida</taxon>
        <taxon>Rhabditina</taxon>
        <taxon>Rhabditomorpha</taxon>
        <taxon>Rhabditoidea</taxon>
        <taxon>Rhabditidae</taxon>
        <taxon>Peloderinae</taxon>
        <taxon>Caenorhabditis</taxon>
    </lineage>
</organism>
<keyword evidence="2" id="KW-0808">Transferase</keyword>
<dbReference type="Proteomes" id="UP000008281">
    <property type="component" value="Unassembled WGS sequence"/>
</dbReference>
<gene>
    <name evidence="6" type="ORF">CRE_28039</name>
</gene>
<keyword evidence="1 3" id="KW-0175">Coiled coil</keyword>
<dbReference type="FunCoup" id="E3LM06">
    <property type="interactions" value="58"/>
</dbReference>
<dbReference type="InterPro" id="IPR004223">
    <property type="entry name" value="VitB12-dep_Met_synth_activ_dom"/>
</dbReference>
<keyword evidence="2" id="KW-0489">Methyltransferase</keyword>
<dbReference type="PROSITE" id="PS50974">
    <property type="entry name" value="ADOMET_ACTIVATION"/>
    <property type="match status" value="1"/>
</dbReference>
<dbReference type="HOGENOM" id="CLU_237835_0_0_1"/>
<dbReference type="GO" id="GO:1904491">
    <property type="term" value="P:protein localization to ciliary transition zone"/>
    <property type="evidence" value="ECO:0007669"/>
    <property type="project" value="EnsemblMetazoa"/>
</dbReference>
<dbReference type="OrthoDB" id="5864070at2759"/>
<dbReference type="GO" id="GO:0008705">
    <property type="term" value="F:methionine synthase activity"/>
    <property type="evidence" value="ECO:0007669"/>
    <property type="project" value="InterPro"/>
</dbReference>
<proteinExistence type="predicted"/>
<sequence>MSQVAVINYPQLEEFLQKDGSTEEEVKAWYDKLADYEIEGSESLPEIELLYNGAKYLMSFGFTAAEELRDVAEQEAVTMAEKEDQWEEQKTALNLEIETLRDRITSKAEIGDSTEAFRAQIDSLKEENRQLQQSNRDRDREMADQRDRFENLASRVDTLTRERDALSDHKAQLEDTIRELNRRLSAKTEDTGGDWESKKLKLRNEQVLTISRQMQAVVTQNEELREDIDRVSDALEEATRIIEQSAVRYTEMTNKLEVSQLRIEELYNQNRRLTQILPEELVEHVTQCISAAENMLSAKPIDKINFLMEVADLLAPKFLNENDLKAMEDATGLTEAEEQKEKLERSEERIRLLQEELSAVLEESSKMRTIIREDRTGEKEQELEQLKRELVDATTLARNLFGEAMSEVPGQDPTMTLQMRILQLEHSIEQLNEKNEKQKKVIDEMQFTIEQKDENNGDVLGELNRLKDAKFGSAREEISRLETQMKFRDEQIGKLQQHCTLLQIELGRYAEGSYKPIVQPTTPRKIKRPELLLISNKKEEKPEEIIESPKKSSPRVVEDTDESQKQTVPIPLTPSKPQSPPTSSYSSGDYSDVAQQAVLISNLYYELMQLLEVFYKESSYKDEKLVEMHRSWKSTQKSYQEMKAQLEMAYEEIKKLKRENLMIEEKTLEELKSTESVELQRLVESINIGGNEMERRLGESTRMLVTERIERMRYTRQCTILKTKVERLEETTRRSREMLREKELISQRIKARLKYENDTMTIEIGKLQTRLLQSVPTDEYDKLMRKYKRLVKETTGVETNNEDIPRQEMVLFGNIPADAEVEARENMLKVLIEILKMIDVVSDQSDFWNQEAAMLQAENEELKKFIEDVENESDLKSVLGAVERRLLNTIRELRENEREYLREKKKQRGNEIELGRDSERNRKERIALFNVINILQRENKLLRDQSMGTVSLQQLEMLRSNIYEARLKEAEISQKVENIDKLKEESETEILRIRALRTANEVLSTFDGNEMQPRNNNEIAERQMQMAYFNASQQSAKAKQLERMVHLKEQKMAALNDEMRELRKWNLELITTLENMKDFRGGRRESHQKPETVFKPRESILIDQLNVDESLDKESDYEMDIKSETSLSDTSSDRIVVRTIVQDNVDAFENRIKEIKSSAQLAVQGYKEQLELKEIAIERYKKLLREKIDEGVQVIEKVEIVHQEVEVPDKETEEKLRKSEIKVRELETEIRKIRSTIKKLERKNDENVEEDERIEEMKKFLDEGVQTEWEISLPPPSVSSHLNNTNDEEIEEIPKSAKSEKVRRLEEEMQLLQELVAKSDSKDGENMRQKSEIRDLKARVQRLTKTNKELLTTCEQIKEDALAELSTFRRNNETSDEKRMTDLRVELERLRNTTRILRIANEELKNELNKLKQNAERKDNKNEPDEWERRKRQDETINSLREKLKRKETAEKEYLEKLKKREMVIETMRNDQGLRSLEIEKLQKRMKLNDPAAIKQQTNKEWKEKLEILETSIAKKNEELSVLNRNILRMKSESEAMKSRHIKEIENIQLENVERIRKEVARTREEVKKSMTIIRPLMNSIEIQTDSIQMDSKSTGGSSGRSHRSELNQVNLTSSSSSSSSSTSSSSSKTHSKTPKSTSRTPIEVVSERKSSRKSFDKAISYEQSLDHFESTTVLKSDRSDYYQLRESLQMVYFFIHNTFQLLLHFRLEKD</sequence>
<evidence type="ECO:0000256" key="4">
    <source>
        <dbReference type="SAM" id="MobiDB-lite"/>
    </source>
</evidence>
<reference evidence="6" key="1">
    <citation type="submission" date="2007-07" db="EMBL/GenBank/DDBJ databases">
        <title>PCAP assembly of the Caenorhabditis remanei genome.</title>
        <authorList>
            <consortium name="The Caenorhabditis remanei Sequencing Consortium"/>
            <person name="Wilson R.K."/>
        </authorList>
    </citation>
    <scope>NUCLEOTIDE SEQUENCE [LARGE SCALE GENOMIC DNA]</scope>
    <source>
        <strain evidence="6">PB4641</strain>
    </source>
</reference>
<accession>E3LM06</accession>
<feature type="region of interest" description="Disordered" evidence="4">
    <location>
        <begin position="1410"/>
        <end position="1433"/>
    </location>
</feature>
<feature type="compositionally biased region" description="Basic and acidic residues" evidence="4">
    <location>
        <begin position="539"/>
        <end position="564"/>
    </location>
</feature>
<dbReference type="InParanoid" id="E3LM06"/>
<evidence type="ECO:0000313" key="6">
    <source>
        <dbReference type="EMBL" id="EFP03157.1"/>
    </source>
</evidence>
<protein>
    <recommendedName>
        <fullName evidence="5">AdoMet activation domain-containing protein</fullName>
    </recommendedName>
</protein>
<feature type="coiled-coil region" evidence="3">
    <location>
        <begin position="852"/>
        <end position="910"/>
    </location>
</feature>
<dbReference type="GO" id="GO:0005856">
    <property type="term" value="C:cytoskeleton"/>
    <property type="evidence" value="ECO:0007669"/>
    <property type="project" value="TreeGrafter"/>
</dbReference>
<dbReference type="GO" id="GO:0032259">
    <property type="term" value="P:methylation"/>
    <property type="evidence" value="ECO:0007669"/>
    <property type="project" value="UniProtKB-KW"/>
</dbReference>
<feature type="coiled-coil region" evidence="3">
    <location>
        <begin position="1499"/>
        <end position="1570"/>
    </location>
</feature>
<feature type="region of interest" description="Disordered" evidence="4">
    <location>
        <begin position="539"/>
        <end position="588"/>
    </location>
</feature>
<feature type="coiled-coil region" evidence="3">
    <location>
        <begin position="214"/>
        <end position="276"/>
    </location>
</feature>